<dbReference type="PANTHER" id="PTHR43808">
    <property type="entry name" value="ACETYLORNITHINE DEACETYLASE"/>
    <property type="match status" value="1"/>
</dbReference>
<evidence type="ECO:0000256" key="3">
    <source>
        <dbReference type="ARBA" id="ARBA00022670"/>
    </source>
</evidence>
<keyword evidence="6" id="KW-0862">Zinc</keyword>
<dbReference type="Pfam" id="PF07687">
    <property type="entry name" value="M20_dimer"/>
    <property type="match status" value="1"/>
</dbReference>
<dbReference type="Gene3D" id="3.40.630.10">
    <property type="entry name" value="Zn peptidases"/>
    <property type="match status" value="1"/>
</dbReference>
<dbReference type="PANTHER" id="PTHR43808:SF31">
    <property type="entry name" value="N-ACETYL-L-CITRULLINE DEACETYLASE"/>
    <property type="match status" value="1"/>
</dbReference>
<comment type="similarity">
    <text evidence="2">Belongs to the peptidase M20A family.</text>
</comment>
<dbReference type="InterPro" id="IPR050072">
    <property type="entry name" value="Peptidase_M20A"/>
</dbReference>
<dbReference type="EMBL" id="CP017634">
    <property type="protein sequence ID" value="ATW26558.1"/>
    <property type="molecule type" value="Genomic_DNA"/>
</dbReference>
<reference evidence="10 11" key="1">
    <citation type="submission" date="2016-10" db="EMBL/GenBank/DDBJ databases">
        <title>Complete Genome Sequence of Peptococcaceae strain DCMF.</title>
        <authorList>
            <person name="Edwards R.J."/>
            <person name="Holland S.I."/>
            <person name="Deshpande N.P."/>
            <person name="Wong Y.K."/>
            <person name="Ertan H."/>
            <person name="Manefield M."/>
            <person name="Russell T.L."/>
            <person name="Lee M.J."/>
        </authorList>
    </citation>
    <scope>NUCLEOTIDE SEQUENCE [LARGE SCALE GENOMIC DNA]</scope>
    <source>
        <strain evidence="10 11">DCMF</strain>
    </source>
</reference>
<evidence type="ECO:0000256" key="4">
    <source>
        <dbReference type="ARBA" id="ARBA00022723"/>
    </source>
</evidence>
<keyword evidence="7" id="KW-0224">Dipeptidase</keyword>
<evidence type="ECO:0000256" key="5">
    <source>
        <dbReference type="ARBA" id="ARBA00022801"/>
    </source>
</evidence>
<dbReference type="RefSeq" id="WP_148135876.1">
    <property type="nucleotide sequence ID" value="NZ_CP017634.1"/>
</dbReference>
<dbReference type="Proteomes" id="UP000323521">
    <property type="component" value="Chromosome"/>
</dbReference>
<comment type="cofactor">
    <cofactor evidence="1">
        <name>Zn(2+)</name>
        <dbReference type="ChEBI" id="CHEBI:29105"/>
    </cofactor>
</comment>
<keyword evidence="8" id="KW-0482">Metalloprotease</keyword>
<dbReference type="SUPFAM" id="SSF53187">
    <property type="entry name" value="Zn-dependent exopeptidases"/>
    <property type="match status" value="1"/>
</dbReference>
<dbReference type="SUPFAM" id="SSF55031">
    <property type="entry name" value="Bacterial exopeptidase dimerisation domain"/>
    <property type="match status" value="1"/>
</dbReference>
<evidence type="ECO:0000256" key="7">
    <source>
        <dbReference type="ARBA" id="ARBA00022997"/>
    </source>
</evidence>
<protein>
    <recommendedName>
        <fullName evidence="9">Peptidase M20 dimerisation domain-containing protein</fullName>
    </recommendedName>
</protein>
<dbReference type="OrthoDB" id="9761532at2"/>
<evidence type="ECO:0000256" key="6">
    <source>
        <dbReference type="ARBA" id="ARBA00022833"/>
    </source>
</evidence>
<dbReference type="GO" id="GO:0008777">
    <property type="term" value="F:acetylornithine deacetylase activity"/>
    <property type="evidence" value="ECO:0007669"/>
    <property type="project" value="TreeGrafter"/>
</dbReference>
<dbReference type="PROSITE" id="PS00758">
    <property type="entry name" value="ARGE_DAPE_CPG2_1"/>
    <property type="match status" value="1"/>
</dbReference>
<evidence type="ECO:0000256" key="2">
    <source>
        <dbReference type="ARBA" id="ARBA00006247"/>
    </source>
</evidence>
<organism evidence="10 11">
    <name type="scientific">Formimonas warabiya</name>
    <dbReference type="NCBI Taxonomy" id="1761012"/>
    <lineage>
        <taxon>Bacteria</taxon>
        <taxon>Bacillati</taxon>
        <taxon>Bacillota</taxon>
        <taxon>Clostridia</taxon>
        <taxon>Eubacteriales</taxon>
        <taxon>Peptococcaceae</taxon>
        <taxon>Candidatus Formimonas</taxon>
    </lineage>
</organism>
<evidence type="ECO:0000256" key="1">
    <source>
        <dbReference type="ARBA" id="ARBA00001947"/>
    </source>
</evidence>
<dbReference type="AlphaFoldDB" id="A0A3G1KVP3"/>
<name>A0A3G1KVP3_FORW1</name>
<evidence type="ECO:0000256" key="8">
    <source>
        <dbReference type="ARBA" id="ARBA00023049"/>
    </source>
</evidence>
<feature type="domain" description="Peptidase M20 dimerisation" evidence="9">
    <location>
        <begin position="258"/>
        <end position="373"/>
    </location>
</feature>
<keyword evidence="3" id="KW-0645">Protease</keyword>
<dbReference type="Pfam" id="PF01546">
    <property type="entry name" value="Peptidase_M20"/>
    <property type="match status" value="1"/>
</dbReference>
<dbReference type="InterPro" id="IPR001261">
    <property type="entry name" value="ArgE/DapE_CS"/>
</dbReference>
<dbReference type="NCBIfam" id="TIGR01887">
    <property type="entry name" value="dipeptidaselike"/>
    <property type="match status" value="1"/>
</dbReference>
<sequence>MTDEYDRDVLFRFIDDHAAQMAADVGDLVRVPSVSKDLGQVAEALRLVLSKAAGMGLKAESLLDDRVGLVEIGQRQETVGVLAHVDVVDVDGDWTVPPYGGLLVDGEIWGRGAVDDKGPLVAALYALWAVNSLPLPKYKKVQLIIGTQEEVAWTDMEDYTGRYQTPDYGFTPDGEFPATNREKGYADIRLDFAKNEEGEKNFEILSLEAGSTVNAIPARAQALVRGEPARMEGFITHYLENYPGEKIILEKKENALLITAYGVAAHSSVPEKGKNAITLLCHFLNGLPGKKDGSSRLIAFIDRFFHGDIYGKAIGLYSQSEYLNGEYIHRNVISPTLLETKEGSFHVTFNLRTSFGTTREDIEKAFAAFAQQYHYTWTHLSYYEPIYVSKDMPFLKVLGEAYEEITGLCSEPALAHGTSYAKAMPNTVAWGPVFPGQEDFCHGADERISLASLVTAAKIYARALADLVFSPNSFK</sequence>
<keyword evidence="5" id="KW-0378">Hydrolase</keyword>
<proteinExistence type="inferred from homology"/>
<dbReference type="GO" id="GO:0008270">
    <property type="term" value="F:zinc ion binding"/>
    <property type="evidence" value="ECO:0007669"/>
    <property type="project" value="InterPro"/>
</dbReference>
<evidence type="ECO:0000313" key="10">
    <source>
        <dbReference type="EMBL" id="ATW26558.1"/>
    </source>
</evidence>
<accession>A0A3G1KVP3</accession>
<dbReference type="Gene3D" id="3.30.70.360">
    <property type="match status" value="2"/>
</dbReference>
<evidence type="ECO:0000313" key="11">
    <source>
        <dbReference type="Proteomes" id="UP000323521"/>
    </source>
</evidence>
<dbReference type="InterPro" id="IPR002933">
    <property type="entry name" value="Peptidase_M20"/>
</dbReference>
<dbReference type="GO" id="GO:0006508">
    <property type="term" value="P:proteolysis"/>
    <property type="evidence" value="ECO:0007669"/>
    <property type="project" value="UniProtKB-KW"/>
</dbReference>
<keyword evidence="4" id="KW-0479">Metal-binding</keyword>
<dbReference type="InterPro" id="IPR010964">
    <property type="entry name" value="M20A_pepV-rel"/>
</dbReference>
<dbReference type="KEGG" id="fwa:DCMF_18980"/>
<dbReference type="InterPro" id="IPR036264">
    <property type="entry name" value="Bact_exopeptidase_dim_dom"/>
</dbReference>
<evidence type="ECO:0000259" key="9">
    <source>
        <dbReference type="Pfam" id="PF07687"/>
    </source>
</evidence>
<dbReference type="GO" id="GO:0016805">
    <property type="term" value="F:dipeptidase activity"/>
    <property type="evidence" value="ECO:0007669"/>
    <property type="project" value="UniProtKB-KW"/>
</dbReference>
<keyword evidence="11" id="KW-1185">Reference proteome</keyword>
<gene>
    <name evidence="10" type="ORF">DCMF_18980</name>
</gene>
<dbReference type="GO" id="GO:0008237">
    <property type="term" value="F:metallopeptidase activity"/>
    <property type="evidence" value="ECO:0007669"/>
    <property type="project" value="UniProtKB-KW"/>
</dbReference>
<dbReference type="GO" id="GO:0006526">
    <property type="term" value="P:L-arginine biosynthetic process"/>
    <property type="evidence" value="ECO:0007669"/>
    <property type="project" value="TreeGrafter"/>
</dbReference>
<dbReference type="InterPro" id="IPR011650">
    <property type="entry name" value="Peptidase_M20_dimer"/>
</dbReference>